<dbReference type="AlphaFoldDB" id="A0A3N4IHI7"/>
<keyword evidence="2" id="KW-1185">Reference proteome</keyword>
<proteinExistence type="predicted"/>
<reference evidence="1 2" key="1">
    <citation type="journal article" date="2018" name="Nat. Ecol. Evol.">
        <title>Pezizomycetes genomes reveal the molecular basis of ectomycorrhizal truffle lifestyle.</title>
        <authorList>
            <person name="Murat C."/>
            <person name="Payen T."/>
            <person name="Noel B."/>
            <person name="Kuo A."/>
            <person name="Morin E."/>
            <person name="Chen J."/>
            <person name="Kohler A."/>
            <person name="Krizsan K."/>
            <person name="Balestrini R."/>
            <person name="Da Silva C."/>
            <person name="Montanini B."/>
            <person name="Hainaut M."/>
            <person name="Levati E."/>
            <person name="Barry K.W."/>
            <person name="Belfiori B."/>
            <person name="Cichocki N."/>
            <person name="Clum A."/>
            <person name="Dockter R.B."/>
            <person name="Fauchery L."/>
            <person name="Guy J."/>
            <person name="Iotti M."/>
            <person name="Le Tacon F."/>
            <person name="Lindquist E.A."/>
            <person name="Lipzen A."/>
            <person name="Malagnac F."/>
            <person name="Mello A."/>
            <person name="Molinier V."/>
            <person name="Miyauchi S."/>
            <person name="Poulain J."/>
            <person name="Riccioni C."/>
            <person name="Rubini A."/>
            <person name="Sitrit Y."/>
            <person name="Splivallo R."/>
            <person name="Traeger S."/>
            <person name="Wang M."/>
            <person name="Zifcakova L."/>
            <person name="Wipf D."/>
            <person name="Zambonelli A."/>
            <person name="Paolocci F."/>
            <person name="Nowrousian M."/>
            <person name="Ottonello S."/>
            <person name="Baldrian P."/>
            <person name="Spatafora J.W."/>
            <person name="Henrissat B."/>
            <person name="Nagy L.G."/>
            <person name="Aury J.M."/>
            <person name="Wincker P."/>
            <person name="Grigoriev I.V."/>
            <person name="Bonfante P."/>
            <person name="Martin F.M."/>
        </authorList>
    </citation>
    <scope>NUCLEOTIDE SEQUENCE [LARGE SCALE GENOMIC DNA]</scope>
    <source>
        <strain evidence="1 2">RN42</strain>
    </source>
</reference>
<gene>
    <name evidence="1" type="ORF">BJ508DRAFT_19714</name>
</gene>
<dbReference type="EMBL" id="ML119656">
    <property type="protein sequence ID" value="RPA84887.1"/>
    <property type="molecule type" value="Genomic_DNA"/>
</dbReference>
<name>A0A3N4IHI7_ASCIM</name>
<protein>
    <submittedName>
        <fullName evidence="1">Uncharacterized protein</fullName>
    </submittedName>
</protein>
<evidence type="ECO:0000313" key="1">
    <source>
        <dbReference type="EMBL" id="RPA84887.1"/>
    </source>
</evidence>
<dbReference type="Proteomes" id="UP000275078">
    <property type="component" value="Unassembled WGS sequence"/>
</dbReference>
<evidence type="ECO:0000313" key="2">
    <source>
        <dbReference type="Proteomes" id="UP000275078"/>
    </source>
</evidence>
<accession>A0A3N4IHI7</accession>
<sequence length="151" mass="16878">MLVMKDWSGVDSPLFSSSPPHFPLITTAKYRPLLEYRKLSPNEATLSWPSCLLHPLFTPIFLSVARSIRFIVAAFEVGTAERATNHEFTTTVKVQFGKHESCSINRSKLLTVSSSYGFRGSQPLPPALRSWLLDRTPQSALPKPPRPPQLS</sequence>
<organism evidence="1 2">
    <name type="scientific">Ascobolus immersus RN42</name>
    <dbReference type="NCBI Taxonomy" id="1160509"/>
    <lineage>
        <taxon>Eukaryota</taxon>
        <taxon>Fungi</taxon>
        <taxon>Dikarya</taxon>
        <taxon>Ascomycota</taxon>
        <taxon>Pezizomycotina</taxon>
        <taxon>Pezizomycetes</taxon>
        <taxon>Pezizales</taxon>
        <taxon>Ascobolaceae</taxon>
        <taxon>Ascobolus</taxon>
    </lineage>
</organism>